<evidence type="ECO:0000256" key="1">
    <source>
        <dbReference type="ARBA" id="ARBA00004442"/>
    </source>
</evidence>
<evidence type="ECO:0000313" key="10">
    <source>
        <dbReference type="Proteomes" id="UP000824202"/>
    </source>
</evidence>
<keyword evidence="3 6" id="KW-0732">Signal</keyword>
<feature type="domain" description="SusD-like N-terminal" evidence="8">
    <location>
        <begin position="22"/>
        <end position="232"/>
    </location>
</feature>
<feature type="domain" description="RagB/SusD" evidence="7">
    <location>
        <begin position="375"/>
        <end position="512"/>
    </location>
</feature>
<sequence>MIMSIKQYIIGLLALASVACNDYLDVQPSKTTSLVPSTTDHLEYLLNDYNTFYMENNYTAVFSSDDFGLYTDIYNVQPIAYPLETVEFALWDLDYLPAASSDNFWTGEYEKIFIANMVLEYIPQVSGDEATKARLKAEAHLVRAYSLWELANTYCLPYTEANKGELGLVLKQSTSFDESEERATLEATYQLIEQDIQEALKSDVELTMVNGKYQTWRASLPAAYAFAARYYLFRNNYGEALNYANKALEKHSELMDYNTDMRYSATVPTVTINPGTENEEVVEILYPYTHDSQSDMNDRLEWREFYYFRVLSNGYWWFLPATELMDLYDKDYDLRWKYHYVENYSYDRGLTSPAYEWPGYIFFFKDQIPSGPTVAEMLLIKAECQAREGNFAEAMVTVNQLRAARMDNTAPADRINLSAASQAEAITQILEERRREMPFTMRWFDIRRLNNNDDANDDVEALTREFYPYNNSGVLIKEPVQTYTLEKNSRRFAQPILNTEIETSQGAIQQNTY</sequence>
<evidence type="ECO:0000259" key="8">
    <source>
        <dbReference type="Pfam" id="PF14322"/>
    </source>
</evidence>
<evidence type="ECO:0000256" key="5">
    <source>
        <dbReference type="ARBA" id="ARBA00023237"/>
    </source>
</evidence>
<feature type="chain" id="PRO_5038778064" evidence="6">
    <location>
        <begin position="20"/>
        <end position="513"/>
    </location>
</feature>
<proteinExistence type="inferred from homology"/>
<dbReference type="InterPro" id="IPR011990">
    <property type="entry name" value="TPR-like_helical_dom_sf"/>
</dbReference>
<name>A0A9D1V0W9_9BACT</name>
<reference evidence="9" key="2">
    <citation type="submission" date="2021-04" db="EMBL/GenBank/DDBJ databases">
        <authorList>
            <person name="Gilroy R."/>
        </authorList>
    </citation>
    <scope>NUCLEOTIDE SEQUENCE</scope>
    <source>
        <strain evidence="9">23274</strain>
    </source>
</reference>
<accession>A0A9D1V0W9</accession>
<evidence type="ECO:0000313" key="9">
    <source>
        <dbReference type="EMBL" id="HIX03689.1"/>
    </source>
</evidence>
<dbReference type="EMBL" id="DXFT01000118">
    <property type="protein sequence ID" value="HIX03689.1"/>
    <property type="molecule type" value="Genomic_DNA"/>
</dbReference>
<dbReference type="SUPFAM" id="SSF48452">
    <property type="entry name" value="TPR-like"/>
    <property type="match status" value="1"/>
</dbReference>
<feature type="signal peptide" evidence="6">
    <location>
        <begin position="1"/>
        <end position="19"/>
    </location>
</feature>
<protein>
    <submittedName>
        <fullName evidence="9">RagB/SusD family nutrient uptake outer membrane protein</fullName>
    </submittedName>
</protein>
<dbReference type="Pfam" id="PF07980">
    <property type="entry name" value="SusD_RagB"/>
    <property type="match status" value="1"/>
</dbReference>
<keyword evidence="4" id="KW-0472">Membrane</keyword>
<dbReference type="GO" id="GO:0009279">
    <property type="term" value="C:cell outer membrane"/>
    <property type="evidence" value="ECO:0007669"/>
    <property type="project" value="UniProtKB-SubCell"/>
</dbReference>
<organism evidence="9 10">
    <name type="scientific">Candidatus Odoribacter faecigallinarum</name>
    <dbReference type="NCBI Taxonomy" id="2838706"/>
    <lineage>
        <taxon>Bacteria</taxon>
        <taxon>Pseudomonadati</taxon>
        <taxon>Bacteroidota</taxon>
        <taxon>Bacteroidia</taxon>
        <taxon>Bacteroidales</taxon>
        <taxon>Odoribacteraceae</taxon>
        <taxon>Odoribacter</taxon>
    </lineage>
</organism>
<dbReference type="PROSITE" id="PS51257">
    <property type="entry name" value="PROKAR_LIPOPROTEIN"/>
    <property type="match status" value="1"/>
</dbReference>
<dbReference type="InterPro" id="IPR033985">
    <property type="entry name" value="SusD-like_N"/>
</dbReference>
<evidence type="ECO:0000256" key="3">
    <source>
        <dbReference type="ARBA" id="ARBA00022729"/>
    </source>
</evidence>
<dbReference type="AlphaFoldDB" id="A0A9D1V0W9"/>
<comment type="subcellular location">
    <subcellularLocation>
        <location evidence="1">Cell outer membrane</location>
    </subcellularLocation>
</comment>
<dbReference type="InterPro" id="IPR012944">
    <property type="entry name" value="SusD_RagB_dom"/>
</dbReference>
<comment type="similarity">
    <text evidence="2">Belongs to the SusD family.</text>
</comment>
<reference evidence="9" key="1">
    <citation type="journal article" date="2021" name="PeerJ">
        <title>Extensive microbial diversity within the chicken gut microbiome revealed by metagenomics and culture.</title>
        <authorList>
            <person name="Gilroy R."/>
            <person name="Ravi A."/>
            <person name="Getino M."/>
            <person name="Pursley I."/>
            <person name="Horton D.L."/>
            <person name="Alikhan N.F."/>
            <person name="Baker D."/>
            <person name="Gharbi K."/>
            <person name="Hall N."/>
            <person name="Watson M."/>
            <person name="Adriaenssens E.M."/>
            <person name="Foster-Nyarko E."/>
            <person name="Jarju S."/>
            <person name="Secka A."/>
            <person name="Antonio M."/>
            <person name="Oren A."/>
            <person name="Chaudhuri R.R."/>
            <person name="La Ragione R."/>
            <person name="Hildebrand F."/>
            <person name="Pallen M.J."/>
        </authorList>
    </citation>
    <scope>NUCLEOTIDE SEQUENCE</scope>
    <source>
        <strain evidence="9">23274</strain>
    </source>
</reference>
<dbReference type="Pfam" id="PF14322">
    <property type="entry name" value="SusD-like_3"/>
    <property type="match status" value="1"/>
</dbReference>
<keyword evidence="5" id="KW-0998">Cell outer membrane</keyword>
<dbReference type="Proteomes" id="UP000824202">
    <property type="component" value="Unassembled WGS sequence"/>
</dbReference>
<evidence type="ECO:0000256" key="4">
    <source>
        <dbReference type="ARBA" id="ARBA00023136"/>
    </source>
</evidence>
<evidence type="ECO:0000259" key="7">
    <source>
        <dbReference type="Pfam" id="PF07980"/>
    </source>
</evidence>
<dbReference type="Gene3D" id="1.25.40.390">
    <property type="match status" value="1"/>
</dbReference>
<evidence type="ECO:0000256" key="2">
    <source>
        <dbReference type="ARBA" id="ARBA00006275"/>
    </source>
</evidence>
<evidence type="ECO:0000256" key="6">
    <source>
        <dbReference type="SAM" id="SignalP"/>
    </source>
</evidence>
<gene>
    <name evidence="9" type="ORF">H9863_06190</name>
</gene>
<comment type="caution">
    <text evidence="9">The sequence shown here is derived from an EMBL/GenBank/DDBJ whole genome shotgun (WGS) entry which is preliminary data.</text>
</comment>